<reference evidence="5" key="1">
    <citation type="submission" date="2021-02" db="EMBL/GenBank/DDBJ databases">
        <title>Natronogracilivirga saccharolytica gen. nov. sp. nov. a new anaerobic, haloalkiliphilic carbohydrate-fermenting bacterium from soda lake and proposing of Cyclonatronumiaceae fam. nov. in the phylum Balneolaeota.</title>
        <authorList>
            <person name="Zhilina T.N."/>
            <person name="Sorokin D.Y."/>
            <person name="Zavarzina D.G."/>
            <person name="Toshchakov S.V."/>
            <person name="Kublanov I.V."/>
        </authorList>
    </citation>
    <scope>NUCLEOTIDE SEQUENCE</scope>
    <source>
        <strain evidence="5">Z-1702</strain>
    </source>
</reference>
<keyword evidence="1" id="KW-0175">Coiled coil</keyword>
<name>A0A8J7UUV0_9BACT</name>
<dbReference type="RefSeq" id="WP_210511799.1">
    <property type="nucleotide sequence ID" value="NZ_JAFIDN010000006.1"/>
</dbReference>
<evidence type="ECO:0000256" key="1">
    <source>
        <dbReference type="SAM" id="Coils"/>
    </source>
</evidence>
<comment type="caution">
    <text evidence="5">The sequence shown here is derived from an EMBL/GenBank/DDBJ whole genome shotgun (WGS) entry which is preliminary data.</text>
</comment>
<evidence type="ECO:0000313" key="6">
    <source>
        <dbReference type="Proteomes" id="UP000673975"/>
    </source>
</evidence>
<feature type="coiled-coil region" evidence="1">
    <location>
        <begin position="102"/>
        <end position="129"/>
    </location>
</feature>
<dbReference type="Pfam" id="PF13767">
    <property type="entry name" value="DUF4168"/>
    <property type="match status" value="1"/>
</dbReference>
<dbReference type="Proteomes" id="UP000673975">
    <property type="component" value="Unassembled WGS sequence"/>
</dbReference>
<feature type="region of interest" description="Disordered" evidence="2">
    <location>
        <begin position="157"/>
        <end position="179"/>
    </location>
</feature>
<keyword evidence="6" id="KW-1185">Reference proteome</keyword>
<gene>
    <name evidence="5" type="ORF">NATSA_08850</name>
</gene>
<organism evidence="5 6">
    <name type="scientific">Natronogracilivirga saccharolytica</name>
    <dbReference type="NCBI Taxonomy" id="2812953"/>
    <lineage>
        <taxon>Bacteria</taxon>
        <taxon>Pseudomonadati</taxon>
        <taxon>Balneolota</taxon>
        <taxon>Balneolia</taxon>
        <taxon>Balneolales</taxon>
        <taxon>Cyclonatronaceae</taxon>
        <taxon>Natronogracilivirga</taxon>
    </lineage>
</organism>
<feature type="signal peptide" evidence="3">
    <location>
        <begin position="1"/>
        <end position="24"/>
    </location>
</feature>
<evidence type="ECO:0000313" key="5">
    <source>
        <dbReference type="EMBL" id="MBP3192770.1"/>
    </source>
</evidence>
<evidence type="ECO:0000259" key="4">
    <source>
        <dbReference type="Pfam" id="PF13767"/>
    </source>
</evidence>
<feature type="domain" description="DUF4168" evidence="4">
    <location>
        <begin position="87"/>
        <end position="154"/>
    </location>
</feature>
<evidence type="ECO:0000256" key="2">
    <source>
        <dbReference type="SAM" id="MobiDB-lite"/>
    </source>
</evidence>
<dbReference type="AlphaFoldDB" id="A0A8J7UUV0"/>
<dbReference type="EMBL" id="JAFIDN010000006">
    <property type="protein sequence ID" value="MBP3192770.1"/>
    <property type="molecule type" value="Genomic_DNA"/>
</dbReference>
<protein>
    <submittedName>
        <fullName evidence="5">DUF4168 domain-containing protein</fullName>
    </submittedName>
</protein>
<evidence type="ECO:0000256" key="3">
    <source>
        <dbReference type="SAM" id="SignalP"/>
    </source>
</evidence>
<keyword evidence="3" id="KW-0732">Signal</keyword>
<proteinExistence type="predicted"/>
<dbReference type="InterPro" id="IPR025433">
    <property type="entry name" value="DUF4168"/>
</dbReference>
<feature type="chain" id="PRO_5035235721" evidence="3">
    <location>
        <begin position="25"/>
        <end position="179"/>
    </location>
</feature>
<accession>A0A8J7UUV0</accession>
<sequence length="179" mass="20365">MKSQSIFTGIIAAVFAMFAMPAEAQFQQPPQDEAPQIEVSDEELQVFVDASMNAQTVQAQSQQEMVAIVDEEGIDVQTYNEIMQAQQMGQSTDELDVSAEDMEKFESAFEKIEEIEQEMEADLTEAIEDEGMDMDRFQEINMAVQQDPELQQRVQQMIQEAQMQQGQQQPQQQPQPEGY</sequence>